<name>A0A133VPD9_9EURY</name>
<evidence type="ECO:0000313" key="1">
    <source>
        <dbReference type="EMBL" id="KXB08310.1"/>
    </source>
</evidence>
<sequence length="82" mass="9807">MEKVQVRFPRKDLEKIEREVEEGKYPNKSEAIRDKVRKSYILEAIVQMRKATEDMNQDKALKKLNATRAEKYEEFKKEKSTS</sequence>
<dbReference type="GO" id="GO:0006355">
    <property type="term" value="P:regulation of DNA-templated transcription"/>
    <property type="evidence" value="ECO:0007669"/>
    <property type="project" value="InterPro"/>
</dbReference>
<dbReference type="AlphaFoldDB" id="A0A133VPD9"/>
<dbReference type="EMBL" id="LHYJ01000019">
    <property type="protein sequence ID" value="KXB08310.1"/>
    <property type="molecule type" value="Genomic_DNA"/>
</dbReference>
<keyword evidence="2" id="KW-1185">Reference proteome</keyword>
<dbReference type="InterPro" id="IPR010985">
    <property type="entry name" value="Ribbon_hlx_hlx"/>
</dbReference>
<comment type="caution">
    <text evidence="1">The sequence shown here is derived from an EMBL/GenBank/DDBJ whole genome shotgun (WGS) entry which is preliminary data.</text>
</comment>
<dbReference type="InterPro" id="IPR013321">
    <property type="entry name" value="Arc_rbn_hlx_hlx"/>
</dbReference>
<accession>A0A133VPD9</accession>
<proteinExistence type="predicted"/>
<dbReference type="Proteomes" id="UP000070175">
    <property type="component" value="Unassembled WGS sequence"/>
</dbReference>
<evidence type="ECO:0000313" key="2">
    <source>
        <dbReference type="Proteomes" id="UP000070175"/>
    </source>
</evidence>
<gene>
    <name evidence="1" type="ORF">AKJ56_01565</name>
</gene>
<dbReference type="Gene3D" id="1.10.1220.10">
    <property type="entry name" value="Met repressor-like"/>
    <property type="match status" value="1"/>
</dbReference>
<dbReference type="CDD" id="cd22231">
    <property type="entry name" value="RHH_NikR_HicB-like"/>
    <property type="match status" value="1"/>
</dbReference>
<organism evidence="1 2">
    <name type="scientific">candidate division MSBL1 archaeon SCGC-AAA382N08</name>
    <dbReference type="NCBI Taxonomy" id="1698285"/>
    <lineage>
        <taxon>Archaea</taxon>
        <taxon>Methanobacteriati</taxon>
        <taxon>Methanobacteriota</taxon>
        <taxon>candidate division MSBL1</taxon>
    </lineage>
</organism>
<dbReference type="SUPFAM" id="SSF47598">
    <property type="entry name" value="Ribbon-helix-helix"/>
    <property type="match status" value="1"/>
</dbReference>
<protein>
    <submittedName>
        <fullName evidence="1">Uncharacterized protein</fullName>
    </submittedName>
</protein>
<reference evidence="1 2" key="1">
    <citation type="journal article" date="2016" name="Sci. Rep.">
        <title>Metabolic traits of an uncultured archaeal lineage -MSBL1- from brine pools of the Red Sea.</title>
        <authorList>
            <person name="Mwirichia R."/>
            <person name="Alam I."/>
            <person name="Rashid M."/>
            <person name="Vinu M."/>
            <person name="Ba-Alawi W."/>
            <person name="Anthony Kamau A."/>
            <person name="Kamanda Ngugi D."/>
            <person name="Goker M."/>
            <person name="Klenk H.P."/>
            <person name="Bajic V."/>
            <person name="Stingl U."/>
        </authorList>
    </citation>
    <scope>NUCLEOTIDE SEQUENCE [LARGE SCALE GENOMIC DNA]</scope>
    <source>
        <strain evidence="1">SCGC-AAA382N08</strain>
    </source>
</reference>